<protein>
    <submittedName>
        <fullName evidence="1">Uncharacterized protein</fullName>
    </submittedName>
</protein>
<dbReference type="EMBL" id="MU276003">
    <property type="protein sequence ID" value="KAI0043837.1"/>
    <property type="molecule type" value="Genomic_DNA"/>
</dbReference>
<reference evidence="1" key="2">
    <citation type="journal article" date="2022" name="New Phytol.">
        <title>Evolutionary transition to the ectomycorrhizal habit in the genomes of a hyperdiverse lineage of mushroom-forming fungi.</title>
        <authorList>
            <person name="Looney B."/>
            <person name="Miyauchi S."/>
            <person name="Morin E."/>
            <person name="Drula E."/>
            <person name="Courty P.E."/>
            <person name="Kohler A."/>
            <person name="Kuo A."/>
            <person name="LaButti K."/>
            <person name="Pangilinan J."/>
            <person name="Lipzen A."/>
            <person name="Riley R."/>
            <person name="Andreopoulos W."/>
            <person name="He G."/>
            <person name="Johnson J."/>
            <person name="Nolan M."/>
            <person name="Tritt A."/>
            <person name="Barry K.W."/>
            <person name="Grigoriev I.V."/>
            <person name="Nagy L.G."/>
            <person name="Hibbett D."/>
            <person name="Henrissat B."/>
            <person name="Matheny P.B."/>
            <person name="Labbe J."/>
            <person name="Martin F.M."/>
        </authorList>
    </citation>
    <scope>NUCLEOTIDE SEQUENCE</scope>
    <source>
        <strain evidence="1">FP105234-sp</strain>
    </source>
</reference>
<comment type="caution">
    <text evidence="1">The sequence shown here is derived from an EMBL/GenBank/DDBJ whole genome shotgun (WGS) entry which is preliminary data.</text>
</comment>
<organism evidence="1 2">
    <name type="scientific">Auriscalpium vulgare</name>
    <dbReference type="NCBI Taxonomy" id="40419"/>
    <lineage>
        <taxon>Eukaryota</taxon>
        <taxon>Fungi</taxon>
        <taxon>Dikarya</taxon>
        <taxon>Basidiomycota</taxon>
        <taxon>Agaricomycotina</taxon>
        <taxon>Agaricomycetes</taxon>
        <taxon>Russulales</taxon>
        <taxon>Auriscalpiaceae</taxon>
        <taxon>Auriscalpium</taxon>
    </lineage>
</organism>
<evidence type="ECO:0000313" key="1">
    <source>
        <dbReference type="EMBL" id="KAI0043837.1"/>
    </source>
</evidence>
<sequence>MVTGRGGNHLTRSHYIEMANHLVRLGRHPELCRRPRPTKQLLSLQASRLLQWTLPARDSTWAAASTWTAAAASVVVAAPRTHHAHGQRWASGGWDSWCWPLQRPLENMFGHNSDSTRARA</sequence>
<dbReference type="Proteomes" id="UP000814033">
    <property type="component" value="Unassembled WGS sequence"/>
</dbReference>
<name>A0ACB8RJ74_9AGAM</name>
<accession>A0ACB8RJ74</accession>
<keyword evidence="2" id="KW-1185">Reference proteome</keyword>
<reference evidence="1" key="1">
    <citation type="submission" date="2021-02" db="EMBL/GenBank/DDBJ databases">
        <authorList>
            <consortium name="DOE Joint Genome Institute"/>
            <person name="Ahrendt S."/>
            <person name="Looney B.P."/>
            <person name="Miyauchi S."/>
            <person name="Morin E."/>
            <person name="Drula E."/>
            <person name="Courty P.E."/>
            <person name="Chicoki N."/>
            <person name="Fauchery L."/>
            <person name="Kohler A."/>
            <person name="Kuo A."/>
            <person name="Labutti K."/>
            <person name="Pangilinan J."/>
            <person name="Lipzen A."/>
            <person name="Riley R."/>
            <person name="Andreopoulos W."/>
            <person name="He G."/>
            <person name="Johnson J."/>
            <person name="Barry K.W."/>
            <person name="Grigoriev I.V."/>
            <person name="Nagy L."/>
            <person name="Hibbett D."/>
            <person name="Henrissat B."/>
            <person name="Matheny P.B."/>
            <person name="Labbe J."/>
            <person name="Martin F."/>
        </authorList>
    </citation>
    <scope>NUCLEOTIDE SEQUENCE</scope>
    <source>
        <strain evidence="1">FP105234-sp</strain>
    </source>
</reference>
<proteinExistence type="predicted"/>
<evidence type="ECO:0000313" key="2">
    <source>
        <dbReference type="Proteomes" id="UP000814033"/>
    </source>
</evidence>
<gene>
    <name evidence="1" type="ORF">FA95DRAFT_339219</name>
</gene>